<dbReference type="InParanoid" id="A0A1X7UZ20"/>
<dbReference type="STRING" id="400682.A0A1X7UZ20"/>
<sequence>MQQIHKEKLQDLFRLVRRSYRIKSLFAVKPLEVFVEEREKRPEGKRLAESLTLIDLLGYGVGCTIGSGIYSLIGIGAGIAGPGVVISLLIAASSCVLTALAYSEFAARLPVTGSAYSYAYASFGEFLAWMIGWNLTLEYSISSAAIARGWGGYFIGFWDQWGLTLPDWINNVPCGITSLSPAAAFIVILCTIVMLFGISTSSTFNVISTIINVGILVFFIGVGGTRVVPSNWIYQQDSFVPFGAVSVFSAAGTVFFSYLGFDMVSSLAEETKNPQKNIPRGIIGSLGIAATLYVGVGLVATGLIPFQFMVPTEAPLLYALNHRGLGWAAKVVSFGALFGLTTATFTCLLGQPRIFYTMARDGLLFPFFQWTVKRFDVPVIGTIITGIFTAGVAFFMTLGALADAISIGTLMAFSLVCAGVMVLRYTGGKRDYIPISLIIAFTCVTFMSAMFFTHSLPLPVPIVFGGVAFLFFIALCFMKTYNTPTTFKCPLVPLIPCLGIAINMYMLAGLKSAAWIRLGIWLAIGILIYVFYGIWNSKMRDYIPPVPLETLQSSESVVKLLIAKMSSSGDGVTTAFNSSFLSYKSTATTANRMEPIQNDRPRLTKRRYSEFLQRIKASYKFKSLLAVKPVEAFIADRENRKEGQSLAEKLGLVDLLGYGVGCTVGAGIYSLVGIGAGIAGPGIVISFLVGAISCVFTALAYSEFAARVPVTGSAYTFAYASFGEFLAWMIGWNLTLEYCISAAAIARSWGDYFVGFWDQWGLTLPDWINDVPCGITSLSPAAAGIVILCTIVMLFGISTSSTFNVIITILNIGILAFFVGVGGTRVVPSNWVYQDDTFVPFGAASVFAGAGTVFFSYLGFDMVSSLAEETKNPQKNLPRGIIGSLSIAAVVYVGVGLVATGLLPFQFMVPAKAPLLYALNHRGLGWAAKVVSFGALFGLTTATFTCLLGQPRIFYTMARDGLLFPFFQWTVKKLGIWLAIGILIYVFYGIWNSKMRDYVPKAPVKHTQIEVKKGSVNGTNNSVIY</sequence>
<feature type="transmembrane region" description="Helical" evidence="6">
    <location>
        <begin position="377"/>
        <end position="398"/>
    </location>
</feature>
<dbReference type="EnsemblMetazoa" id="Aqu2.1.32956_001">
    <property type="protein sequence ID" value="Aqu2.1.32956_001"/>
    <property type="gene ID" value="Aqu2.1.32956"/>
</dbReference>
<dbReference type="PANTHER" id="PTHR43243:SF4">
    <property type="entry name" value="CATIONIC AMINO ACID TRANSPORTER 4"/>
    <property type="match status" value="1"/>
</dbReference>
<feature type="transmembrane region" description="Helical" evidence="6">
    <location>
        <begin position="210"/>
        <end position="228"/>
    </location>
</feature>
<reference evidence="8" key="1">
    <citation type="submission" date="2017-05" db="UniProtKB">
        <authorList>
            <consortium name="EnsemblMetazoa"/>
        </authorList>
    </citation>
    <scope>IDENTIFICATION</scope>
</reference>
<protein>
    <recommendedName>
        <fullName evidence="7">Cationic amino acid transporter C-terminal domain-containing protein</fullName>
    </recommendedName>
</protein>
<feature type="transmembrane region" description="Helical" evidence="6">
    <location>
        <begin position="678"/>
        <end position="701"/>
    </location>
</feature>
<feature type="transmembrane region" description="Helical" evidence="6">
    <location>
        <begin position="802"/>
        <end position="821"/>
    </location>
</feature>
<evidence type="ECO:0000256" key="6">
    <source>
        <dbReference type="SAM" id="Phobius"/>
    </source>
</evidence>
<feature type="transmembrane region" description="Helical" evidence="6">
    <location>
        <begin position="115"/>
        <end position="133"/>
    </location>
</feature>
<organism evidence="8">
    <name type="scientific">Amphimedon queenslandica</name>
    <name type="common">Sponge</name>
    <dbReference type="NCBI Taxonomy" id="400682"/>
    <lineage>
        <taxon>Eukaryota</taxon>
        <taxon>Metazoa</taxon>
        <taxon>Porifera</taxon>
        <taxon>Demospongiae</taxon>
        <taxon>Heteroscleromorpha</taxon>
        <taxon>Haplosclerida</taxon>
        <taxon>Niphatidae</taxon>
        <taxon>Amphimedon</taxon>
    </lineage>
</organism>
<feature type="transmembrane region" description="Helical" evidence="6">
    <location>
        <begin position="327"/>
        <end position="350"/>
    </location>
</feature>
<accession>A0A1X7UZ20</accession>
<evidence type="ECO:0000256" key="3">
    <source>
        <dbReference type="ARBA" id="ARBA00022692"/>
    </source>
</evidence>
<feature type="transmembrane region" description="Helical" evidence="6">
    <location>
        <begin position="650"/>
        <end position="672"/>
    </location>
</feature>
<dbReference type="Pfam" id="PF13906">
    <property type="entry name" value="AA_permease_C"/>
    <property type="match status" value="1"/>
</dbReference>
<dbReference type="eggNOG" id="KOG1286">
    <property type="taxonomic scope" value="Eukaryota"/>
</dbReference>
<evidence type="ECO:0000256" key="1">
    <source>
        <dbReference type="ARBA" id="ARBA00004141"/>
    </source>
</evidence>
<feature type="domain" description="Cationic amino acid transporter C-terminal" evidence="7">
    <location>
        <begin position="487"/>
        <end position="537"/>
    </location>
</feature>
<feature type="transmembrane region" description="Helical" evidence="6">
    <location>
        <begin position="881"/>
        <end position="906"/>
    </location>
</feature>
<evidence type="ECO:0000313" key="8">
    <source>
        <dbReference type="EnsemblMetazoa" id="Aqu2.1.32956_001"/>
    </source>
</evidence>
<proteinExistence type="predicted"/>
<dbReference type="Pfam" id="PF13520">
    <property type="entry name" value="AA_permease_2"/>
    <property type="match status" value="2"/>
</dbReference>
<feature type="transmembrane region" description="Helical" evidence="6">
    <location>
        <begin position="176"/>
        <end position="198"/>
    </location>
</feature>
<keyword evidence="2" id="KW-0813">Transport</keyword>
<name>A0A1X7UZ20_AMPQE</name>
<dbReference type="OrthoDB" id="3900342at2759"/>
<dbReference type="InterPro" id="IPR002293">
    <property type="entry name" value="AA/rel_permease1"/>
</dbReference>
<dbReference type="Gene3D" id="1.20.1740.10">
    <property type="entry name" value="Amino acid/polyamine transporter I"/>
    <property type="match status" value="2"/>
</dbReference>
<evidence type="ECO:0000256" key="2">
    <source>
        <dbReference type="ARBA" id="ARBA00022448"/>
    </source>
</evidence>
<feature type="transmembrane region" description="Helical" evidence="6">
    <location>
        <begin position="926"/>
        <end position="949"/>
    </location>
</feature>
<evidence type="ECO:0000256" key="5">
    <source>
        <dbReference type="ARBA" id="ARBA00023136"/>
    </source>
</evidence>
<feature type="transmembrane region" description="Helical" evidence="6">
    <location>
        <begin position="514"/>
        <end position="535"/>
    </location>
</feature>
<dbReference type="GO" id="GO:0015171">
    <property type="term" value="F:amino acid transmembrane transporter activity"/>
    <property type="evidence" value="ECO:0007669"/>
    <property type="project" value="TreeGrafter"/>
</dbReference>
<feature type="transmembrane region" description="Helical" evidence="6">
    <location>
        <begin position="774"/>
        <end position="795"/>
    </location>
</feature>
<feature type="transmembrane region" description="Helical" evidence="6">
    <location>
        <begin position="50"/>
        <end position="73"/>
    </location>
</feature>
<feature type="transmembrane region" description="Helical" evidence="6">
    <location>
        <begin position="841"/>
        <end position="860"/>
    </location>
</feature>
<keyword evidence="4 6" id="KW-1133">Transmembrane helix</keyword>
<feature type="transmembrane region" description="Helical" evidence="6">
    <location>
        <begin position="490"/>
        <end position="508"/>
    </location>
</feature>
<feature type="transmembrane region" description="Helical" evidence="6">
    <location>
        <begin position="404"/>
        <end position="425"/>
    </location>
</feature>
<feature type="transmembrane region" description="Helical" evidence="6">
    <location>
        <begin position="432"/>
        <end position="452"/>
    </location>
</feature>
<feature type="transmembrane region" description="Helical" evidence="6">
    <location>
        <begin position="458"/>
        <end position="478"/>
    </location>
</feature>
<feature type="transmembrane region" description="Helical" evidence="6">
    <location>
        <begin position="282"/>
        <end position="307"/>
    </location>
</feature>
<feature type="transmembrane region" description="Helical" evidence="6">
    <location>
        <begin position="79"/>
        <end position="103"/>
    </location>
</feature>
<evidence type="ECO:0000256" key="4">
    <source>
        <dbReference type="ARBA" id="ARBA00022989"/>
    </source>
</evidence>
<feature type="transmembrane region" description="Helical" evidence="6">
    <location>
        <begin position="240"/>
        <end position="261"/>
    </location>
</feature>
<keyword evidence="3 6" id="KW-0812">Transmembrane</keyword>
<keyword evidence="5 6" id="KW-0472">Membrane</keyword>
<dbReference type="PANTHER" id="PTHR43243">
    <property type="entry name" value="INNER MEMBRANE TRANSPORTER YGJI-RELATED"/>
    <property type="match status" value="1"/>
</dbReference>
<dbReference type="FunCoup" id="A0A1X7UZ20">
    <property type="interactions" value="97"/>
</dbReference>
<comment type="subcellular location">
    <subcellularLocation>
        <location evidence="1">Membrane</location>
        <topology evidence="1">Multi-pass membrane protein</topology>
    </subcellularLocation>
</comment>
<dbReference type="InterPro" id="IPR029485">
    <property type="entry name" value="CAT_C"/>
</dbReference>
<dbReference type="GO" id="GO:0016020">
    <property type="term" value="C:membrane"/>
    <property type="evidence" value="ECO:0007669"/>
    <property type="project" value="UniProtKB-SubCell"/>
</dbReference>
<dbReference type="AlphaFoldDB" id="A0A1X7UZ20"/>
<feature type="transmembrane region" description="Helical" evidence="6">
    <location>
        <begin position="974"/>
        <end position="991"/>
    </location>
</feature>
<evidence type="ECO:0000259" key="7">
    <source>
        <dbReference type="Pfam" id="PF13906"/>
    </source>
</evidence>